<feature type="region of interest" description="Disordered" evidence="1">
    <location>
        <begin position="241"/>
        <end position="272"/>
    </location>
</feature>
<feature type="compositionally biased region" description="Low complexity" evidence="1">
    <location>
        <begin position="203"/>
        <end position="213"/>
    </location>
</feature>
<dbReference type="PANTHER" id="PTHR28003:SF1">
    <property type="entry name" value="NUCLEOPORIN POM34"/>
    <property type="match status" value="1"/>
</dbReference>
<dbReference type="GO" id="GO:0006606">
    <property type="term" value="P:protein import into nucleus"/>
    <property type="evidence" value="ECO:0007669"/>
    <property type="project" value="TreeGrafter"/>
</dbReference>
<keyword evidence="2" id="KW-0812">Transmembrane</keyword>
<feature type="transmembrane region" description="Helical" evidence="2">
    <location>
        <begin position="115"/>
        <end position="139"/>
    </location>
</feature>
<reference evidence="3" key="1">
    <citation type="journal article" date="2014" name="Genome Announc.">
        <title>Genome sequence of the yeast Cyberlindnera fabianii (Hansenula fabianii).</title>
        <authorList>
            <person name="Freel K.C."/>
            <person name="Sarilar V."/>
            <person name="Neuveglise C."/>
            <person name="Devillers H."/>
            <person name="Friedrich A."/>
            <person name="Schacherer J."/>
        </authorList>
    </citation>
    <scope>NUCLEOTIDE SEQUENCE</scope>
    <source>
        <strain evidence="3">YJS4271</strain>
    </source>
</reference>
<dbReference type="InterPro" id="IPR012578">
    <property type="entry name" value="Nucl_pore_cmplx"/>
</dbReference>
<dbReference type="VEuPathDB" id="FungiDB:BON22_4343"/>
<feature type="compositionally biased region" description="Polar residues" evidence="1">
    <location>
        <begin position="12"/>
        <end position="21"/>
    </location>
</feature>
<dbReference type="GO" id="GO:0070762">
    <property type="term" value="C:nuclear pore transmembrane ring"/>
    <property type="evidence" value="ECO:0007669"/>
    <property type="project" value="TreeGrafter"/>
</dbReference>
<feature type="region of interest" description="Disordered" evidence="1">
    <location>
        <begin position="1"/>
        <end position="21"/>
    </location>
</feature>
<name>A0A061BG54_CYBFA</name>
<keyword evidence="2" id="KW-1133">Transmembrane helix</keyword>
<sequence>MSLSPIRAMSPISPSRAQQTKIQDIRSKIIRNNVEQKQPLSPLKSGSLRFNDHTTSPFAPVGKVAQDVSLPSVPPSSTLTPSTTSIPSTDIEWKHPDLTTIEHRLVNKELELKRVLINFILLLLSKLVLNFANFFIYKLEINFSFDPFTKYLYLIHLVFIWNIGSGIYKVLKPQDDFKDLNLTEQQRSLLGLTPIPLKTSTTSVSYKTSTTPSELTNSISPSKPIVNDNEHKRIKTPIASPMSSQPVKRLNFSPKKSPLKFETSTKSTTSTTSTTVAASALQTSNPLLTKIKQSVVSTPTYIPSPKYYYRMDSPTKARRRV</sequence>
<dbReference type="PANTHER" id="PTHR28003">
    <property type="entry name" value="NUCLEOPORIN POM34"/>
    <property type="match status" value="1"/>
</dbReference>
<protein>
    <submittedName>
        <fullName evidence="3">CYFA0S26e01046g1_1</fullName>
    </submittedName>
</protein>
<feature type="transmembrane region" description="Helical" evidence="2">
    <location>
        <begin position="151"/>
        <end position="171"/>
    </location>
</feature>
<dbReference type="Pfam" id="PF08058">
    <property type="entry name" value="NPCC"/>
    <property type="match status" value="1"/>
</dbReference>
<dbReference type="GO" id="GO:0005640">
    <property type="term" value="C:nuclear outer membrane"/>
    <property type="evidence" value="ECO:0007669"/>
    <property type="project" value="TreeGrafter"/>
</dbReference>
<dbReference type="EMBL" id="LK052911">
    <property type="protein sequence ID" value="CDR46875.1"/>
    <property type="molecule type" value="Genomic_DNA"/>
</dbReference>
<dbReference type="OrthoDB" id="4035020at2759"/>
<accession>A0A061BG54</accession>
<keyword evidence="2" id="KW-0472">Membrane</keyword>
<gene>
    <name evidence="3" type="ORF">CYFA0S_26e01046g</name>
</gene>
<organism evidence="3">
    <name type="scientific">Cyberlindnera fabianii</name>
    <name type="common">Yeast</name>
    <name type="synonym">Hansenula fabianii</name>
    <dbReference type="NCBI Taxonomy" id="36022"/>
    <lineage>
        <taxon>Eukaryota</taxon>
        <taxon>Fungi</taxon>
        <taxon>Dikarya</taxon>
        <taxon>Ascomycota</taxon>
        <taxon>Saccharomycotina</taxon>
        <taxon>Saccharomycetes</taxon>
        <taxon>Phaffomycetales</taxon>
        <taxon>Phaffomycetaceae</taxon>
        <taxon>Cyberlindnera</taxon>
    </lineage>
</organism>
<proteinExistence type="predicted"/>
<dbReference type="GO" id="GO:0030474">
    <property type="term" value="P:spindle pole body duplication"/>
    <property type="evidence" value="ECO:0007669"/>
    <property type="project" value="TreeGrafter"/>
</dbReference>
<evidence type="ECO:0000256" key="1">
    <source>
        <dbReference type="SAM" id="MobiDB-lite"/>
    </source>
</evidence>
<evidence type="ECO:0000313" key="3">
    <source>
        <dbReference type="EMBL" id="CDR46875.1"/>
    </source>
</evidence>
<dbReference type="AlphaFoldDB" id="A0A061BG54"/>
<evidence type="ECO:0000256" key="2">
    <source>
        <dbReference type="SAM" id="Phobius"/>
    </source>
</evidence>
<feature type="region of interest" description="Disordered" evidence="1">
    <location>
        <begin position="203"/>
        <end position="227"/>
    </location>
</feature>